<sequence length="734" mass="78061">GNYFASHFIMGGERFDGNQPEAYLFGENTDLNFLGGKPTPFPYPAPQANEPTRPLRSLVNIRKESLRFIKIQDAPKPEEELAPETMPPCRYNIEFTFDSDVRCAITIHYFCTEDITANGIVYAPRNPEMSSETYHYKRGANQQFSQASHIFDPSLHSEDELCYHFEDETLPVVIHCLAEEGEEPRQSHVLVAVVEKNADGTYTLKPLKQKLFVDGLCYLLQEIYGIENKNVAQAKPPNGDEETEDSGAECVICMCESRDTLILPCRHLCLCSCCADSLRYQANNCPICRAPFRALLQVRAVRRGTPGGALAVPHPGAAAAAQAAAPAGDAQSCQDVPPGYEVVPLVEALNGPVVGSPPLPPLHLTVGLPPEATSPDGTVPKPRRSGRRRSGSTSSLQTDSGSAMAPPEVVVAAVVSSDPEKGRVTSPVGSEGRWSRRGSSRAAPEQVRLLAGVGEGSASVRRKRGGHTWPCVSRFRCMLKSPQGRDAEAAETRSLLEGSAESRGTSHRTLPASGAQGSVSASTPHSLHLCQARPERENKATDTSPGADDSDYYTPEDPATGVVAAATSVGGHFLVDQGTDTSLDTPQTEAPPSPGREVVQAISPTALAAAPPPASGTRDSPDAMALRRRRVFEDRCSPVCEEDQRPIELVEVKVASPTSVTGSAFEARTQATSPARGAAVVGHAETSVSLPGTPASNASNRSSGDSCSSGSSTRLLLSGGHRQGPNKTTGAPEC</sequence>
<dbReference type="Gene3D" id="3.30.40.10">
    <property type="entry name" value="Zinc/RING finger domain, C3HC4 (zinc finger)"/>
    <property type="match status" value="1"/>
</dbReference>
<keyword evidence="3" id="KW-0808">Transferase</keyword>
<dbReference type="Pfam" id="PF26192">
    <property type="entry name" value="RNF157-like_N"/>
    <property type="match status" value="1"/>
</dbReference>
<evidence type="ECO:0000256" key="7">
    <source>
        <dbReference type="ARBA" id="ARBA00022833"/>
    </source>
</evidence>
<comment type="catalytic activity">
    <reaction evidence="1">
        <text>S-ubiquitinyl-[E2 ubiquitin-conjugating enzyme]-L-cysteine + [acceptor protein]-L-lysine = [E2 ubiquitin-conjugating enzyme]-L-cysteine + N(6)-ubiquitinyl-[acceptor protein]-L-lysine.</text>
        <dbReference type="EC" id="2.3.2.27"/>
    </reaction>
</comment>
<evidence type="ECO:0000256" key="5">
    <source>
        <dbReference type="ARBA" id="ARBA00022771"/>
    </source>
</evidence>
<feature type="compositionally biased region" description="Low complexity" evidence="9">
    <location>
        <begin position="695"/>
        <end position="720"/>
    </location>
</feature>
<dbReference type="EMBL" id="GEFM01005803">
    <property type="protein sequence ID" value="JAP69993.1"/>
    <property type="molecule type" value="mRNA"/>
</dbReference>
<dbReference type="GO" id="GO:0061630">
    <property type="term" value="F:ubiquitin protein ligase activity"/>
    <property type="evidence" value="ECO:0007669"/>
    <property type="project" value="UniProtKB-EC"/>
</dbReference>
<feature type="region of interest" description="Disordered" evidence="9">
    <location>
        <begin position="361"/>
        <end position="445"/>
    </location>
</feature>
<evidence type="ECO:0000256" key="1">
    <source>
        <dbReference type="ARBA" id="ARBA00000900"/>
    </source>
</evidence>
<dbReference type="PROSITE" id="PS50089">
    <property type="entry name" value="ZF_RING_2"/>
    <property type="match status" value="1"/>
</dbReference>
<dbReference type="AlphaFoldDB" id="A0A131XRS0"/>
<dbReference type="EC" id="2.3.2.27" evidence="2"/>
<evidence type="ECO:0000313" key="11">
    <source>
        <dbReference type="EMBL" id="JAP69993.1"/>
    </source>
</evidence>
<feature type="region of interest" description="Disordered" evidence="9">
    <location>
        <begin position="668"/>
        <end position="734"/>
    </location>
</feature>
<dbReference type="PANTHER" id="PTHR22996">
    <property type="entry name" value="MAHOGUNIN"/>
    <property type="match status" value="1"/>
</dbReference>
<name>A0A131XRS0_IXORI</name>
<evidence type="ECO:0000256" key="2">
    <source>
        <dbReference type="ARBA" id="ARBA00012483"/>
    </source>
</evidence>
<feature type="compositionally biased region" description="Basic residues" evidence="9">
    <location>
        <begin position="381"/>
        <end position="390"/>
    </location>
</feature>
<dbReference type="GO" id="GO:0005737">
    <property type="term" value="C:cytoplasm"/>
    <property type="evidence" value="ECO:0007669"/>
    <property type="project" value="TreeGrafter"/>
</dbReference>
<dbReference type="GO" id="GO:0008270">
    <property type="term" value="F:zinc ion binding"/>
    <property type="evidence" value="ECO:0007669"/>
    <property type="project" value="UniProtKB-KW"/>
</dbReference>
<dbReference type="InterPro" id="IPR045194">
    <property type="entry name" value="MGRN1/RNF157-like"/>
</dbReference>
<feature type="compositionally biased region" description="Polar residues" evidence="9">
    <location>
        <begin position="515"/>
        <end position="525"/>
    </location>
</feature>
<feature type="region of interest" description="Disordered" evidence="9">
    <location>
        <begin position="574"/>
        <end position="595"/>
    </location>
</feature>
<evidence type="ECO:0000256" key="8">
    <source>
        <dbReference type="PROSITE-ProRule" id="PRU00175"/>
    </source>
</evidence>
<proteinExistence type="evidence at transcript level"/>
<feature type="domain" description="RING-type" evidence="10">
    <location>
        <begin position="250"/>
        <end position="289"/>
    </location>
</feature>
<dbReference type="InterPro" id="IPR013083">
    <property type="entry name" value="Znf_RING/FYVE/PHD"/>
</dbReference>
<evidence type="ECO:0000256" key="9">
    <source>
        <dbReference type="SAM" id="MobiDB-lite"/>
    </source>
</evidence>
<feature type="region of interest" description="Disordered" evidence="9">
    <location>
        <begin position="481"/>
        <end position="558"/>
    </location>
</feature>
<evidence type="ECO:0000256" key="6">
    <source>
        <dbReference type="ARBA" id="ARBA00022786"/>
    </source>
</evidence>
<dbReference type="PANTHER" id="PTHR22996:SF0">
    <property type="entry name" value="RE60872P-RELATED"/>
    <property type="match status" value="1"/>
</dbReference>
<feature type="compositionally biased region" description="Polar residues" evidence="9">
    <location>
        <begin position="725"/>
        <end position="734"/>
    </location>
</feature>
<organism evidence="11">
    <name type="scientific">Ixodes ricinus</name>
    <name type="common">Common tick</name>
    <name type="synonym">Acarus ricinus</name>
    <dbReference type="NCBI Taxonomy" id="34613"/>
    <lineage>
        <taxon>Eukaryota</taxon>
        <taxon>Metazoa</taxon>
        <taxon>Ecdysozoa</taxon>
        <taxon>Arthropoda</taxon>
        <taxon>Chelicerata</taxon>
        <taxon>Arachnida</taxon>
        <taxon>Acari</taxon>
        <taxon>Parasitiformes</taxon>
        <taxon>Ixodida</taxon>
        <taxon>Ixodoidea</taxon>
        <taxon>Ixodidae</taxon>
        <taxon>Ixodinae</taxon>
        <taxon>Ixodes</taxon>
    </lineage>
</organism>
<dbReference type="Pfam" id="PF13920">
    <property type="entry name" value="zf-C3HC4_3"/>
    <property type="match status" value="1"/>
</dbReference>
<dbReference type="SUPFAM" id="SSF57850">
    <property type="entry name" value="RING/U-box"/>
    <property type="match status" value="1"/>
</dbReference>
<accession>A0A131XRS0</accession>
<evidence type="ECO:0000259" key="10">
    <source>
        <dbReference type="PROSITE" id="PS50089"/>
    </source>
</evidence>
<protein>
    <recommendedName>
        <fullName evidence="2">RING-type E3 ubiquitin transferase</fullName>
        <ecNumber evidence="2">2.3.2.27</ecNumber>
    </recommendedName>
</protein>
<keyword evidence="7" id="KW-0862">Zinc</keyword>
<feature type="compositionally biased region" description="Polar residues" evidence="9">
    <location>
        <begin position="578"/>
        <end position="588"/>
    </location>
</feature>
<reference evidence="11" key="1">
    <citation type="submission" date="2016-02" db="EMBL/GenBank/DDBJ databases">
        <title>RNAseq analyses of the midgut from blood- or serum-fed Ixodes ricinus ticks.</title>
        <authorList>
            <person name="Perner J."/>
            <person name="Provaznik J."/>
            <person name="Schrenkova J."/>
            <person name="Urbanova V."/>
            <person name="Ribeiro J.M."/>
            <person name="Kopacek P."/>
        </authorList>
    </citation>
    <scope>NUCLEOTIDE SEQUENCE</scope>
    <source>
        <tissue evidence="11">Gut</tissue>
    </source>
</reference>
<feature type="non-terminal residue" evidence="11">
    <location>
        <position position="1"/>
    </location>
</feature>
<dbReference type="FunFam" id="3.30.40.10:FF:000013">
    <property type="entry name" value="E3 ubiquitin-protein ligase MGRN1 isoform 1"/>
    <property type="match status" value="1"/>
</dbReference>
<keyword evidence="6" id="KW-0833">Ubl conjugation pathway</keyword>
<evidence type="ECO:0000256" key="3">
    <source>
        <dbReference type="ARBA" id="ARBA00022679"/>
    </source>
</evidence>
<dbReference type="GO" id="GO:0016567">
    <property type="term" value="P:protein ubiquitination"/>
    <property type="evidence" value="ECO:0007669"/>
    <property type="project" value="TreeGrafter"/>
</dbReference>
<dbReference type="InterPro" id="IPR058981">
    <property type="entry name" value="MGRN1/RNF157-like_N"/>
</dbReference>
<keyword evidence="5 8" id="KW-0863">Zinc-finger</keyword>
<dbReference type="InterPro" id="IPR001841">
    <property type="entry name" value="Znf_RING"/>
</dbReference>
<keyword evidence="4" id="KW-0479">Metal-binding</keyword>
<evidence type="ECO:0000256" key="4">
    <source>
        <dbReference type="ARBA" id="ARBA00022723"/>
    </source>
</evidence>